<dbReference type="Gene3D" id="3.20.20.80">
    <property type="entry name" value="Glycosidases"/>
    <property type="match status" value="1"/>
</dbReference>
<comment type="caution">
    <text evidence="7">The sequence shown here is derived from an EMBL/GenBank/DDBJ whole genome shotgun (WGS) entry which is preliminary data.</text>
</comment>
<evidence type="ECO:0000256" key="4">
    <source>
        <dbReference type="ARBA" id="ARBA00022801"/>
    </source>
</evidence>
<evidence type="ECO:0000313" key="8">
    <source>
        <dbReference type="Proteomes" id="UP001597387"/>
    </source>
</evidence>
<comment type="catalytic activity">
    <reaction evidence="1 6">
        <text>The enzyme specifically hydrolyzes (1-&gt;4)-beta-D-galactosidic linkages in type I arabinogalactans.</text>
        <dbReference type="EC" id="3.2.1.89"/>
    </reaction>
</comment>
<evidence type="ECO:0000256" key="1">
    <source>
        <dbReference type="ARBA" id="ARBA00001695"/>
    </source>
</evidence>
<proteinExistence type="inferred from homology"/>
<evidence type="ECO:0000256" key="2">
    <source>
        <dbReference type="ARBA" id="ARBA00010687"/>
    </source>
</evidence>
<dbReference type="RefSeq" id="WP_255899128.1">
    <property type="nucleotide sequence ID" value="NZ_JAFMZO010000001.1"/>
</dbReference>
<keyword evidence="5 6" id="KW-0326">Glycosidase</keyword>
<feature type="signal peptide" evidence="6">
    <location>
        <begin position="1"/>
        <end position="27"/>
    </location>
</feature>
<feature type="chain" id="PRO_5045000050" description="Arabinogalactan endo-beta-1,4-galactanase" evidence="6">
    <location>
        <begin position="28"/>
        <end position="372"/>
    </location>
</feature>
<name>A0ABW4ZI62_9SPHI</name>
<evidence type="ECO:0000313" key="7">
    <source>
        <dbReference type="EMBL" id="MFD2161522.1"/>
    </source>
</evidence>
<dbReference type="EMBL" id="JBHUHZ010000001">
    <property type="protein sequence ID" value="MFD2161522.1"/>
    <property type="molecule type" value="Genomic_DNA"/>
</dbReference>
<reference evidence="8" key="1">
    <citation type="journal article" date="2019" name="Int. J. Syst. Evol. Microbiol.">
        <title>The Global Catalogue of Microorganisms (GCM) 10K type strain sequencing project: providing services to taxonomists for standard genome sequencing and annotation.</title>
        <authorList>
            <consortium name="The Broad Institute Genomics Platform"/>
            <consortium name="The Broad Institute Genome Sequencing Center for Infectious Disease"/>
            <person name="Wu L."/>
            <person name="Ma J."/>
        </authorList>
    </citation>
    <scope>NUCLEOTIDE SEQUENCE [LARGE SCALE GENOMIC DNA]</scope>
    <source>
        <strain evidence="8">KCTC 42217</strain>
    </source>
</reference>
<protein>
    <recommendedName>
        <fullName evidence="3 6">Arabinogalactan endo-beta-1,4-galactanase</fullName>
        <ecNumber evidence="3 6">3.2.1.89</ecNumber>
    </recommendedName>
</protein>
<dbReference type="Proteomes" id="UP001597387">
    <property type="component" value="Unassembled WGS sequence"/>
</dbReference>
<dbReference type="GO" id="GO:0016787">
    <property type="term" value="F:hydrolase activity"/>
    <property type="evidence" value="ECO:0007669"/>
    <property type="project" value="UniProtKB-KW"/>
</dbReference>
<keyword evidence="6" id="KW-0732">Signal</keyword>
<dbReference type="InterPro" id="IPR017853">
    <property type="entry name" value="GH"/>
</dbReference>
<dbReference type="PANTHER" id="PTHR34983">
    <property type="entry name" value="ARABINOGALACTAN ENDO-BETA-1,4-GALACTANASE A"/>
    <property type="match status" value="1"/>
</dbReference>
<dbReference type="InterPro" id="IPR011683">
    <property type="entry name" value="Glyco_hydro_53"/>
</dbReference>
<comment type="similarity">
    <text evidence="2 6">Belongs to the glycosyl hydrolase 53 family.</text>
</comment>
<keyword evidence="8" id="KW-1185">Reference proteome</keyword>
<dbReference type="Pfam" id="PF07745">
    <property type="entry name" value="Glyco_hydro_53"/>
    <property type="match status" value="1"/>
</dbReference>
<keyword evidence="4 6" id="KW-0378">Hydrolase</keyword>
<evidence type="ECO:0000256" key="6">
    <source>
        <dbReference type="RuleBase" id="RU361192"/>
    </source>
</evidence>
<sequence length="372" mass="43293">MKIRQRIFSKPSIFSLLFFIISSTISAQNLPYQNDYAFGLDLSFVKSREDRGEKYFDIDGTQKPVLQIFRDHGYNWARIMICNEPARLPQDLKYVIAAAKDVKKYNYHFTLDMMFSNDWSNPMVQPTPSLWAGMTHKKKVEAVYEYVHHVVSSLKAEGVLPEIIQIGNEIGNGFLWPEERINYAKPAESKWQNVADYLKAGAKAIRDVDGKDKKVKIMIHVDHGGDIEFSKTFFDNMKKSKVDYDVIGYSFYPWSHGNLMDLRENLRMTALRYGKEIIVIETGYYWKKNTSHEDVAFPFPETPDGQKEWFQAVNDVVMNVPNGLGKGVFWWEPMQRGRGFFDDQTRIGKPILKAFEKYVFPARRSDKQTRIQ</sequence>
<evidence type="ECO:0000256" key="5">
    <source>
        <dbReference type="ARBA" id="ARBA00023295"/>
    </source>
</evidence>
<accession>A0ABW4ZI62</accession>
<dbReference type="EC" id="3.2.1.89" evidence="3 6"/>
<dbReference type="SUPFAM" id="SSF51445">
    <property type="entry name" value="(Trans)glycosidases"/>
    <property type="match status" value="1"/>
</dbReference>
<evidence type="ECO:0000256" key="3">
    <source>
        <dbReference type="ARBA" id="ARBA00012556"/>
    </source>
</evidence>
<dbReference type="PANTHER" id="PTHR34983:SF1">
    <property type="entry name" value="ARABINOGALACTAN ENDO-BETA-1,4-GALACTANASE A"/>
    <property type="match status" value="1"/>
</dbReference>
<organism evidence="7 8">
    <name type="scientific">Paradesertivirga mongoliensis</name>
    <dbReference type="NCBI Taxonomy" id="2100740"/>
    <lineage>
        <taxon>Bacteria</taxon>
        <taxon>Pseudomonadati</taxon>
        <taxon>Bacteroidota</taxon>
        <taxon>Sphingobacteriia</taxon>
        <taxon>Sphingobacteriales</taxon>
        <taxon>Sphingobacteriaceae</taxon>
        <taxon>Paradesertivirga</taxon>
    </lineage>
</organism>
<gene>
    <name evidence="7" type="ORF">ACFSJU_03905</name>
</gene>